<evidence type="ECO:0000313" key="2">
    <source>
        <dbReference type="EMBL" id="KEO96598.1"/>
    </source>
</evidence>
<organism evidence="2 3">
    <name type="scientific">Erythrobacter litoralis</name>
    <dbReference type="NCBI Taxonomy" id="39960"/>
    <lineage>
        <taxon>Bacteria</taxon>
        <taxon>Pseudomonadati</taxon>
        <taxon>Pseudomonadota</taxon>
        <taxon>Alphaproteobacteria</taxon>
        <taxon>Sphingomonadales</taxon>
        <taxon>Erythrobacteraceae</taxon>
        <taxon>Erythrobacter/Porphyrobacter group</taxon>
        <taxon>Erythrobacter</taxon>
    </lineage>
</organism>
<dbReference type="EMBL" id="JMIX01000005">
    <property type="protein sequence ID" value="KEO96598.1"/>
    <property type="molecule type" value="Genomic_DNA"/>
</dbReference>
<protein>
    <submittedName>
        <fullName evidence="2">Uncharacterized protein</fullName>
    </submittedName>
</protein>
<name>A0A074MXT6_9SPHN</name>
<feature type="region of interest" description="Disordered" evidence="1">
    <location>
        <begin position="188"/>
        <end position="208"/>
    </location>
</feature>
<accession>A0A074MXT6</accession>
<evidence type="ECO:0000256" key="1">
    <source>
        <dbReference type="SAM" id="MobiDB-lite"/>
    </source>
</evidence>
<dbReference type="AlphaFoldDB" id="A0A074MXT6"/>
<keyword evidence="3" id="KW-1185">Reference proteome</keyword>
<gene>
    <name evidence="2" type="ORF">EH32_10240</name>
</gene>
<dbReference type="AntiFam" id="ANF00187">
    <property type="entry name" value="Shadow ORF (opposite parA)"/>
</dbReference>
<evidence type="ECO:0000313" key="3">
    <source>
        <dbReference type="Proteomes" id="UP000027866"/>
    </source>
</evidence>
<proteinExistence type="predicted"/>
<comment type="caution">
    <text evidence="2">The sequence shown here is derived from an EMBL/GenBank/DDBJ whole genome shotgun (WGS) entry which is preliminary data.</text>
</comment>
<dbReference type="Proteomes" id="UP000027866">
    <property type="component" value="Unassembled WGS sequence"/>
</dbReference>
<reference evidence="2 3" key="1">
    <citation type="submission" date="2014-04" db="EMBL/GenBank/DDBJ databases">
        <title>A comprehensive comparison of genomes of Erythrobacter spp. Strains.</title>
        <authorList>
            <person name="Zheng Q."/>
        </authorList>
    </citation>
    <scope>NUCLEOTIDE SEQUENCE [LARGE SCALE GENOMIC DNA]</scope>
    <source>
        <strain evidence="2 3">DSM 8509</strain>
    </source>
</reference>
<sequence>MARRLGKPDIARNHRLENQLAQTFADILGHLVGQAIAPIEHGESDTDDVEPRVKALLNPFDRLEQLAEPFQREKFALERNEQRIGGAQRVQRQQAERRRAVDEADVMPAMLRELLAQFCRAILDRYELDLSPAQILCRRDHIEPGNACRNHRLGDGVIVDEQVIARDFARPRTDAEPGRGIALRVEVDQERAPSGRGHRSRDVDRGGGLPHPAFLVGYGYRQHDRVLLRRSNQCGGARRIRHLQ</sequence>